<dbReference type="SMART" id="SM00409">
    <property type="entry name" value="IG"/>
    <property type="match status" value="1"/>
</dbReference>
<dbReference type="InterPro" id="IPR036116">
    <property type="entry name" value="FN3_sf"/>
</dbReference>
<dbReference type="InterPro" id="IPR036179">
    <property type="entry name" value="Ig-like_dom_sf"/>
</dbReference>
<evidence type="ECO:0000313" key="3">
    <source>
        <dbReference type="Proteomes" id="UP000008909"/>
    </source>
</evidence>
<dbReference type="SUPFAM" id="SSF48726">
    <property type="entry name" value="Immunoglobulin"/>
    <property type="match status" value="1"/>
</dbReference>
<name>G7Y531_CLOSI</name>
<sequence length="341" mass="38052">MQDSGVYVRRGNSLVLQCGEMTNITLVIWRKPDNVTVPYGSGSENSEKTLIVWNTTAADSGSYSCTAYSLDGVQYNATSEVIVQDRRRVYVKLMFYVNSEVYASSEIRLFARDTLIQEVNVSAPLNTTTFVGLQAYRCYHIILRALNDVGWSSFTRPFYALTSRGKPEVQPQINVHNISRTSVILRSEHSKLLELHPLGQNTSECGDSDSHLQSLLRGPLSSYVVYVSTVKPHRLVGEHVFPVLPDDDQLLTIPNLRPYTHYNISVAFRNGKYQGPLAQRLVQTAEGEPDQPVITKTSATNTSITVWWRNGPYPGGEINQYKLEGAQDTPISPDDMEALGS</sequence>
<dbReference type="InterPro" id="IPR007110">
    <property type="entry name" value="Ig-like_dom"/>
</dbReference>
<dbReference type="AlphaFoldDB" id="G7Y531"/>
<gene>
    <name evidence="2" type="ORF">CLF_101139</name>
</gene>
<dbReference type="PROSITE" id="PS50835">
    <property type="entry name" value="IG_LIKE"/>
    <property type="match status" value="1"/>
</dbReference>
<dbReference type="Pfam" id="PF00041">
    <property type="entry name" value="fn3"/>
    <property type="match status" value="1"/>
</dbReference>
<dbReference type="CDD" id="cd00063">
    <property type="entry name" value="FN3"/>
    <property type="match status" value="1"/>
</dbReference>
<feature type="domain" description="Ig-like" evidence="1">
    <location>
        <begin position="1"/>
        <end position="84"/>
    </location>
</feature>
<dbReference type="InterPro" id="IPR013783">
    <property type="entry name" value="Ig-like_fold"/>
</dbReference>
<dbReference type="SUPFAM" id="SSF49265">
    <property type="entry name" value="Fibronectin type III"/>
    <property type="match status" value="2"/>
</dbReference>
<reference evidence="2" key="1">
    <citation type="journal article" date="2011" name="Genome Biol.">
        <title>The draft genome of the carcinogenic human liver fluke Clonorchis sinensis.</title>
        <authorList>
            <person name="Wang X."/>
            <person name="Chen W."/>
            <person name="Huang Y."/>
            <person name="Sun J."/>
            <person name="Men J."/>
            <person name="Liu H."/>
            <person name="Luo F."/>
            <person name="Guo L."/>
            <person name="Lv X."/>
            <person name="Deng C."/>
            <person name="Zhou C."/>
            <person name="Fan Y."/>
            <person name="Li X."/>
            <person name="Huang L."/>
            <person name="Hu Y."/>
            <person name="Liang C."/>
            <person name="Hu X."/>
            <person name="Xu J."/>
            <person name="Yu X."/>
        </authorList>
    </citation>
    <scope>NUCLEOTIDE SEQUENCE [LARGE SCALE GENOMIC DNA]</scope>
    <source>
        <strain evidence="2">Henan</strain>
    </source>
</reference>
<protein>
    <submittedName>
        <fullName evidence="2">Protein-tyrosine phosphatase</fullName>
    </submittedName>
</protein>
<reference key="2">
    <citation type="submission" date="2011-10" db="EMBL/GenBank/DDBJ databases">
        <title>The genome and transcriptome sequence of Clonorchis sinensis provide insights into the carcinogenic liver fluke.</title>
        <authorList>
            <person name="Wang X."/>
            <person name="Huang Y."/>
            <person name="Chen W."/>
            <person name="Liu H."/>
            <person name="Guo L."/>
            <person name="Chen Y."/>
            <person name="Luo F."/>
            <person name="Zhou W."/>
            <person name="Sun J."/>
            <person name="Mao Q."/>
            <person name="Liang P."/>
            <person name="Zhou C."/>
            <person name="Tian Y."/>
            <person name="Men J."/>
            <person name="Lv X."/>
            <person name="Huang L."/>
            <person name="Zhou J."/>
            <person name="Hu Y."/>
            <person name="Li R."/>
            <person name="Zhang F."/>
            <person name="Lei H."/>
            <person name="Li X."/>
            <person name="Hu X."/>
            <person name="Liang C."/>
            <person name="Xu J."/>
            <person name="Wu Z."/>
            <person name="Yu X."/>
        </authorList>
    </citation>
    <scope>NUCLEOTIDE SEQUENCE</scope>
    <source>
        <strain>Henan</strain>
    </source>
</reference>
<proteinExistence type="predicted"/>
<dbReference type="EMBL" id="DF142867">
    <property type="protein sequence ID" value="GAA48067.1"/>
    <property type="molecule type" value="Genomic_DNA"/>
</dbReference>
<dbReference type="InterPro" id="IPR003961">
    <property type="entry name" value="FN3_dom"/>
</dbReference>
<evidence type="ECO:0000313" key="2">
    <source>
        <dbReference type="EMBL" id="GAA48067.1"/>
    </source>
</evidence>
<evidence type="ECO:0000259" key="1">
    <source>
        <dbReference type="PROSITE" id="PS50835"/>
    </source>
</evidence>
<accession>G7Y531</accession>
<dbReference type="InterPro" id="IPR003599">
    <property type="entry name" value="Ig_sub"/>
</dbReference>
<organism evidence="2 3">
    <name type="scientific">Clonorchis sinensis</name>
    <name type="common">Chinese liver fluke</name>
    <dbReference type="NCBI Taxonomy" id="79923"/>
    <lineage>
        <taxon>Eukaryota</taxon>
        <taxon>Metazoa</taxon>
        <taxon>Spiralia</taxon>
        <taxon>Lophotrochozoa</taxon>
        <taxon>Platyhelminthes</taxon>
        <taxon>Trematoda</taxon>
        <taxon>Digenea</taxon>
        <taxon>Opisthorchiida</taxon>
        <taxon>Opisthorchiata</taxon>
        <taxon>Opisthorchiidae</taxon>
        <taxon>Clonorchis</taxon>
    </lineage>
</organism>
<dbReference type="Proteomes" id="UP000008909">
    <property type="component" value="Unassembled WGS sequence"/>
</dbReference>
<dbReference type="Gene3D" id="2.60.40.10">
    <property type="entry name" value="Immunoglobulins"/>
    <property type="match status" value="2"/>
</dbReference>
<keyword evidence="3" id="KW-1185">Reference proteome</keyword>